<dbReference type="PANTHER" id="PTHR11963:SF48">
    <property type="entry name" value="DIPEPTIDASE B, ISOFORM A"/>
    <property type="match status" value="1"/>
</dbReference>
<dbReference type="Pfam" id="PF18295">
    <property type="entry name" value="Pdase_M17_N2"/>
    <property type="match status" value="1"/>
</dbReference>
<dbReference type="InterPro" id="IPR041417">
    <property type="entry name" value="NPEPL1_N"/>
</dbReference>
<dbReference type="SUPFAM" id="SSF53187">
    <property type="entry name" value="Zn-dependent exopeptidases"/>
    <property type="match status" value="1"/>
</dbReference>
<name>F0YH16_AURAN</name>
<dbReference type="Gene3D" id="3.40.50.10590">
    <property type="entry name" value="Zn-dependent exopeptidases"/>
    <property type="match status" value="1"/>
</dbReference>
<evidence type="ECO:0000256" key="2">
    <source>
        <dbReference type="ARBA" id="ARBA00022438"/>
    </source>
</evidence>
<dbReference type="eggNOG" id="KOG2597">
    <property type="taxonomic scope" value="Eukaryota"/>
</dbReference>
<dbReference type="MEROPS" id="M17.014"/>
<accession>F0YH16</accession>
<dbReference type="Pfam" id="PF00883">
    <property type="entry name" value="Peptidase_M17"/>
    <property type="match status" value="1"/>
</dbReference>
<dbReference type="InParanoid" id="F0YH16"/>
<dbReference type="InterPro" id="IPR011356">
    <property type="entry name" value="Leucine_aapep/pepB"/>
</dbReference>
<dbReference type="GeneID" id="20222411"/>
<dbReference type="InterPro" id="IPR000819">
    <property type="entry name" value="Peptidase_M17_C"/>
</dbReference>
<dbReference type="RefSeq" id="XP_009039716.1">
    <property type="nucleotide sequence ID" value="XM_009041468.1"/>
</dbReference>
<dbReference type="AlphaFoldDB" id="F0YH16"/>
<keyword evidence="4" id="KW-0378">Hydrolase</keyword>
<dbReference type="OrthoDB" id="412814at2759"/>
<dbReference type="GO" id="GO:0005737">
    <property type="term" value="C:cytoplasm"/>
    <property type="evidence" value="ECO:0007669"/>
    <property type="project" value="InterPro"/>
</dbReference>
<dbReference type="OMA" id="HVIICLE"/>
<dbReference type="GO" id="GO:0006508">
    <property type="term" value="P:proteolysis"/>
    <property type="evidence" value="ECO:0007669"/>
    <property type="project" value="UniProtKB-KW"/>
</dbReference>
<dbReference type="EMBL" id="GL833140">
    <property type="protein sequence ID" value="EGB05585.1"/>
    <property type="molecule type" value="Genomic_DNA"/>
</dbReference>
<keyword evidence="2" id="KW-0031">Aminopeptidase</keyword>
<evidence type="ECO:0000313" key="7">
    <source>
        <dbReference type="Proteomes" id="UP000002729"/>
    </source>
</evidence>
<dbReference type="GO" id="GO:0030145">
    <property type="term" value="F:manganese ion binding"/>
    <property type="evidence" value="ECO:0007669"/>
    <property type="project" value="InterPro"/>
</dbReference>
<dbReference type="CDD" id="cd00433">
    <property type="entry name" value="Peptidase_M17"/>
    <property type="match status" value="1"/>
</dbReference>
<gene>
    <name evidence="6" type="ORF">AURANDRAFT_54611</name>
</gene>
<keyword evidence="7" id="KW-1185">Reference proteome</keyword>
<dbReference type="Proteomes" id="UP000002729">
    <property type="component" value="Unassembled WGS sequence"/>
</dbReference>
<evidence type="ECO:0000256" key="1">
    <source>
        <dbReference type="ARBA" id="ARBA00009528"/>
    </source>
</evidence>
<evidence type="ECO:0000313" key="6">
    <source>
        <dbReference type="EMBL" id="EGB05585.1"/>
    </source>
</evidence>
<proteinExistence type="inferred from homology"/>
<evidence type="ECO:0000256" key="4">
    <source>
        <dbReference type="ARBA" id="ARBA00022801"/>
    </source>
</evidence>
<comment type="similarity">
    <text evidence="1">Belongs to the peptidase M17 family.</text>
</comment>
<dbReference type="GO" id="GO:0070006">
    <property type="term" value="F:metalloaminopeptidase activity"/>
    <property type="evidence" value="ECO:0007669"/>
    <property type="project" value="InterPro"/>
</dbReference>
<keyword evidence="3" id="KW-0645">Protease</keyword>
<organism evidence="7">
    <name type="scientific">Aureococcus anophagefferens</name>
    <name type="common">Harmful bloom alga</name>
    <dbReference type="NCBI Taxonomy" id="44056"/>
    <lineage>
        <taxon>Eukaryota</taxon>
        <taxon>Sar</taxon>
        <taxon>Stramenopiles</taxon>
        <taxon>Ochrophyta</taxon>
        <taxon>Pelagophyceae</taxon>
        <taxon>Pelagomonadales</taxon>
        <taxon>Pelagomonadaceae</taxon>
        <taxon>Aureococcus</taxon>
    </lineage>
</organism>
<dbReference type="PANTHER" id="PTHR11963">
    <property type="entry name" value="LEUCINE AMINOPEPTIDASE-RELATED"/>
    <property type="match status" value="1"/>
</dbReference>
<reference evidence="6 7" key="1">
    <citation type="journal article" date="2011" name="Proc. Natl. Acad. Sci. U.S.A.">
        <title>Niche of harmful alga Aureococcus anophagefferens revealed through ecogenomics.</title>
        <authorList>
            <person name="Gobler C.J."/>
            <person name="Berry D.L."/>
            <person name="Dyhrman S.T."/>
            <person name="Wilhelm S.W."/>
            <person name="Salamov A."/>
            <person name="Lobanov A.V."/>
            <person name="Zhang Y."/>
            <person name="Collier J.L."/>
            <person name="Wurch L.L."/>
            <person name="Kustka A.B."/>
            <person name="Dill B.D."/>
            <person name="Shah M."/>
            <person name="VerBerkmoes N.C."/>
            <person name="Kuo A."/>
            <person name="Terry A."/>
            <person name="Pangilinan J."/>
            <person name="Lindquist E.A."/>
            <person name="Lucas S."/>
            <person name="Paulsen I.T."/>
            <person name="Hattenrath-Lehmann T.K."/>
            <person name="Talmage S.C."/>
            <person name="Walker E.A."/>
            <person name="Koch F."/>
            <person name="Burson A.M."/>
            <person name="Marcoval M.A."/>
            <person name="Tang Y.Z."/>
            <person name="Lecleir G.R."/>
            <person name="Coyne K.J."/>
            <person name="Berg G.M."/>
            <person name="Bertrand E.M."/>
            <person name="Saito M.A."/>
            <person name="Gladyshev V.N."/>
            <person name="Grigoriev I.V."/>
        </authorList>
    </citation>
    <scope>NUCLEOTIDE SEQUENCE [LARGE SCALE GENOMIC DNA]</scope>
    <source>
        <strain evidence="7">CCMP 1984</strain>
    </source>
</reference>
<dbReference type="PROSITE" id="PS00631">
    <property type="entry name" value="CYTOSOL_AP"/>
    <property type="match status" value="1"/>
</dbReference>
<dbReference type="KEGG" id="aaf:AURANDRAFT_54611"/>
<protein>
    <recommendedName>
        <fullName evidence="5">Cytosol aminopeptidase domain-containing protein</fullName>
    </recommendedName>
</protein>
<evidence type="ECO:0000259" key="5">
    <source>
        <dbReference type="PROSITE" id="PS00631"/>
    </source>
</evidence>
<feature type="domain" description="Cytosol aminopeptidase" evidence="5">
    <location>
        <begin position="370"/>
        <end position="377"/>
    </location>
</feature>
<evidence type="ECO:0000256" key="3">
    <source>
        <dbReference type="ARBA" id="ARBA00022670"/>
    </source>
</evidence>
<dbReference type="PRINTS" id="PR00481">
    <property type="entry name" value="LAMNOPPTDASE"/>
</dbReference>
<sequence>MLMLLALLPAARALRAPASARAHPTLRRASSVDLSFEAAAAPASTTVYAGLKDAVAQQAPAGVDAALWAALVDSVKPGDDGAAASTAYARDGALRRVVAAVLPDHCSRHNSPLRPHALASLVGANAGTEDAAVVCRLADGAAAAPAAAAVARAFPLYDAKKGKDDGAPRTVRVAFEDAGGAPVADERTLRAAAVAADAVRLAQRIVDAPPNEMTTTRLVAEARDVAARLRAAGVAVDEEVLAGAALRDAGYGGIYNVGKCAVEPPALVVLSAKFPANAGGPSAALVGKGVVFDTGGLSLKISGGMVGMKSDCGGAAAVLGGFEAACALGGGAYEEIHCLLCVAENAIGPDAMRCDDIVTFFSGLTCEINNTDAEGRLCLADGVARASTPGGLGSRDVDVLIDMATLTGAQMVSTGQRHAAVFSDDEALEARAVAAGKRSGDLCHPLPFAPEIYRAEFKSKVADMKNSVKDRMNAQASCAANFIYENVHADFQGSWLHVDLAGPSTAAERGTGFGVALALALLDVDGFEA</sequence>
<dbReference type="Gene3D" id="3.40.630.10">
    <property type="entry name" value="Zn peptidases"/>
    <property type="match status" value="1"/>
</dbReference>